<accession>A0A7T5VEE7</accession>
<dbReference type="Proteomes" id="UP000596092">
    <property type="component" value="Chromosome"/>
</dbReference>
<dbReference type="KEGG" id="dog:HP555_11175"/>
<keyword evidence="2" id="KW-1185">Reference proteome</keyword>
<sequence>MAKANLTLFAEKHEQQKKSAHWKESTITGRSTTHLFFRINPIDTAPVQANYPPLPCRRIAKPTATLRENSLPGASSLHHPKKAIQLNAQKVSGLAVPYWYTSNSTVSAPVELIKRALAVTIWTKETDWRTICQQEKFAG</sequence>
<dbReference type="AlphaFoldDB" id="A0A7T5VEE7"/>
<evidence type="ECO:0000313" key="2">
    <source>
        <dbReference type="Proteomes" id="UP000596092"/>
    </source>
</evidence>
<dbReference type="EMBL" id="CP054140">
    <property type="protein sequence ID" value="QQG66389.1"/>
    <property type="molecule type" value="Genomic_DNA"/>
</dbReference>
<evidence type="ECO:0000313" key="1">
    <source>
        <dbReference type="EMBL" id="QQG66389.1"/>
    </source>
</evidence>
<organism evidence="1 2">
    <name type="scientific">Desulfobulbus oligotrophicus</name>
    <dbReference type="NCBI Taxonomy" id="1909699"/>
    <lineage>
        <taxon>Bacteria</taxon>
        <taxon>Pseudomonadati</taxon>
        <taxon>Thermodesulfobacteriota</taxon>
        <taxon>Desulfobulbia</taxon>
        <taxon>Desulfobulbales</taxon>
        <taxon>Desulfobulbaceae</taxon>
        <taxon>Desulfobulbus</taxon>
    </lineage>
</organism>
<reference evidence="1 2" key="1">
    <citation type="submission" date="2020-05" db="EMBL/GenBank/DDBJ databases">
        <title>Complete genome of Desulfobulbus oligotrophicus.</title>
        <authorList>
            <person name="Podar M."/>
        </authorList>
    </citation>
    <scope>NUCLEOTIDE SEQUENCE [LARGE SCALE GENOMIC DNA]</scope>
    <source>
        <strain evidence="1 2">Prop6</strain>
    </source>
</reference>
<proteinExistence type="predicted"/>
<dbReference type="RefSeq" id="WP_199262514.1">
    <property type="nucleotide sequence ID" value="NZ_CP054140.1"/>
</dbReference>
<name>A0A7T5VEE7_9BACT</name>
<gene>
    <name evidence="1" type="ORF">HP555_11175</name>
</gene>
<protein>
    <submittedName>
        <fullName evidence="1">Uncharacterized protein</fullName>
    </submittedName>
</protein>